<name>A0ACB8SI75_9AGAM</name>
<sequence>MLQQFSEATEYLLLCTSTRAACAAQARSSYRPGLKHMQSWEPTSHLPWTLVGVNTDGSQSQPVTTNPPAGNSYFPGESGMSGIYGDLLQFVCPTGSVVVGMSF</sequence>
<dbReference type="Proteomes" id="UP000814140">
    <property type="component" value="Unassembled WGS sequence"/>
</dbReference>
<organism evidence="1 2">
    <name type="scientific">Artomyces pyxidatus</name>
    <dbReference type="NCBI Taxonomy" id="48021"/>
    <lineage>
        <taxon>Eukaryota</taxon>
        <taxon>Fungi</taxon>
        <taxon>Dikarya</taxon>
        <taxon>Basidiomycota</taxon>
        <taxon>Agaricomycotina</taxon>
        <taxon>Agaricomycetes</taxon>
        <taxon>Russulales</taxon>
        <taxon>Auriscalpiaceae</taxon>
        <taxon>Artomyces</taxon>
    </lineage>
</organism>
<dbReference type="EMBL" id="MU277285">
    <property type="protein sequence ID" value="KAI0055635.1"/>
    <property type="molecule type" value="Genomic_DNA"/>
</dbReference>
<evidence type="ECO:0000313" key="1">
    <source>
        <dbReference type="EMBL" id="KAI0055635.1"/>
    </source>
</evidence>
<accession>A0ACB8SI75</accession>
<proteinExistence type="predicted"/>
<reference evidence="1" key="2">
    <citation type="journal article" date="2022" name="New Phytol.">
        <title>Evolutionary transition to the ectomycorrhizal habit in the genomes of a hyperdiverse lineage of mushroom-forming fungi.</title>
        <authorList>
            <person name="Looney B."/>
            <person name="Miyauchi S."/>
            <person name="Morin E."/>
            <person name="Drula E."/>
            <person name="Courty P.E."/>
            <person name="Kohler A."/>
            <person name="Kuo A."/>
            <person name="LaButti K."/>
            <person name="Pangilinan J."/>
            <person name="Lipzen A."/>
            <person name="Riley R."/>
            <person name="Andreopoulos W."/>
            <person name="He G."/>
            <person name="Johnson J."/>
            <person name="Nolan M."/>
            <person name="Tritt A."/>
            <person name="Barry K.W."/>
            <person name="Grigoriev I.V."/>
            <person name="Nagy L.G."/>
            <person name="Hibbett D."/>
            <person name="Henrissat B."/>
            <person name="Matheny P.B."/>
            <person name="Labbe J."/>
            <person name="Martin F.M."/>
        </authorList>
    </citation>
    <scope>NUCLEOTIDE SEQUENCE</scope>
    <source>
        <strain evidence="1">HHB10654</strain>
    </source>
</reference>
<comment type="caution">
    <text evidence="1">The sequence shown here is derived from an EMBL/GenBank/DDBJ whole genome shotgun (WGS) entry which is preliminary data.</text>
</comment>
<protein>
    <submittedName>
        <fullName evidence="1">Uncharacterized protein</fullName>
    </submittedName>
</protein>
<keyword evidence="2" id="KW-1185">Reference proteome</keyword>
<reference evidence="1" key="1">
    <citation type="submission" date="2021-03" db="EMBL/GenBank/DDBJ databases">
        <authorList>
            <consortium name="DOE Joint Genome Institute"/>
            <person name="Ahrendt S."/>
            <person name="Looney B.P."/>
            <person name="Miyauchi S."/>
            <person name="Morin E."/>
            <person name="Drula E."/>
            <person name="Courty P.E."/>
            <person name="Chicoki N."/>
            <person name="Fauchery L."/>
            <person name="Kohler A."/>
            <person name="Kuo A."/>
            <person name="Labutti K."/>
            <person name="Pangilinan J."/>
            <person name="Lipzen A."/>
            <person name="Riley R."/>
            <person name="Andreopoulos W."/>
            <person name="He G."/>
            <person name="Johnson J."/>
            <person name="Barry K.W."/>
            <person name="Grigoriev I.V."/>
            <person name="Nagy L."/>
            <person name="Hibbett D."/>
            <person name="Henrissat B."/>
            <person name="Matheny P.B."/>
            <person name="Labbe J."/>
            <person name="Martin F."/>
        </authorList>
    </citation>
    <scope>NUCLEOTIDE SEQUENCE</scope>
    <source>
        <strain evidence="1">HHB10654</strain>
    </source>
</reference>
<evidence type="ECO:0000313" key="2">
    <source>
        <dbReference type="Proteomes" id="UP000814140"/>
    </source>
</evidence>
<gene>
    <name evidence="1" type="ORF">BV25DRAFT_1833018</name>
</gene>